<dbReference type="AlphaFoldDB" id="A0A382M7W3"/>
<sequence>RHNTDFNLVPPYDFGTHEWQWWIKKLLPGNGFPVVTLTETTRRLWMPLTNYELGHIFIYEDQMIAPFGQGDLFEFEHNAPYAAVNLGVAPFYMMMFSVSKEQQWDTGKVIGA</sequence>
<protein>
    <submittedName>
        <fullName evidence="1">Uncharacterized protein</fullName>
    </submittedName>
</protein>
<name>A0A382M7W3_9ZZZZ</name>
<proteinExistence type="predicted"/>
<reference evidence="1" key="1">
    <citation type="submission" date="2018-05" db="EMBL/GenBank/DDBJ databases">
        <authorList>
            <person name="Lanie J.A."/>
            <person name="Ng W.-L."/>
            <person name="Kazmierczak K.M."/>
            <person name="Andrzejewski T.M."/>
            <person name="Davidsen T.M."/>
            <person name="Wayne K.J."/>
            <person name="Tettelin H."/>
            <person name="Glass J.I."/>
            <person name="Rusch D."/>
            <person name="Podicherti R."/>
            <person name="Tsui H.-C.T."/>
            <person name="Winkler M.E."/>
        </authorList>
    </citation>
    <scope>NUCLEOTIDE SEQUENCE</scope>
</reference>
<evidence type="ECO:0000313" key="1">
    <source>
        <dbReference type="EMBL" id="SVC44095.1"/>
    </source>
</evidence>
<accession>A0A382M7W3</accession>
<dbReference type="EMBL" id="UINC01091381">
    <property type="protein sequence ID" value="SVC44095.1"/>
    <property type="molecule type" value="Genomic_DNA"/>
</dbReference>
<organism evidence="1">
    <name type="scientific">marine metagenome</name>
    <dbReference type="NCBI Taxonomy" id="408172"/>
    <lineage>
        <taxon>unclassified sequences</taxon>
        <taxon>metagenomes</taxon>
        <taxon>ecological metagenomes</taxon>
    </lineage>
</organism>
<gene>
    <name evidence="1" type="ORF">METZ01_LOCUS296949</name>
</gene>
<feature type="non-terminal residue" evidence="1">
    <location>
        <position position="1"/>
    </location>
</feature>